<dbReference type="InterPro" id="IPR033640">
    <property type="entry name" value="FAR_C"/>
</dbReference>
<evidence type="ECO:0000259" key="6">
    <source>
        <dbReference type="Pfam" id="PF07993"/>
    </source>
</evidence>
<dbReference type="GO" id="GO:0035336">
    <property type="term" value="P:long-chain fatty-acyl-CoA metabolic process"/>
    <property type="evidence" value="ECO:0007669"/>
    <property type="project" value="TreeGrafter"/>
</dbReference>
<dbReference type="SUPFAM" id="SSF51735">
    <property type="entry name" value="NAD(P)-binding Rossmann-fold domains"/>
    <property type="match status" value="1"/>
</dbReference>
<comment type="similarity">
    <text evidence="1 4">Belongs to the fatty acyl-CoA reductase family.</text>
</comment>
<comment type="caution">
    <text evidence="7">The sequence shown here is derived from an EMBL/GenBank/DDBJ whole genome shotgun (WGS) entry which is preliminary data.</text>
</comment>
<comment type="catalytic activity">
    <reaction evidence="4">
        <text>a long-chain fatty acyl-CoA + 2 NADPH + 2 H(+) = a long-chain primary fatty alcohol + 2 NADP(+) + CoA</text>
        <dbReference type="Rhea" id="RHEA:52716"/>
        <dbReference type="ChEBI" id="CHEBI:15378"/>
        <dbReference type="ChEBI" id="CHEBI:57287"/>
        <dbReference type="ChEBI" id="CHEBI:57783"/>
        <dbReference type="ChEBI" id="CHEBI:58349"/>
        <dbReference type="ChEBI" id="CHEBI:77396"/>
        <dbReference type="ChEBI" id="CHEBI:83139"/>
        <dbReference type="EC" id="1.2.1.84"/>
    </reaction>
</comment>
<evidence type="ECO:0000313" key="8">
    <source>
        <dbReference type="Proteomes" id="UP001153555"/>
    </source>
</evidence>
<keyword evidence="8" id="KW-1185">Reference proteome</keyword>
<evidence type="ECO:0000256" key="3">
    <source>
        <dbReference type="ARBA" id="ARBA00023098"/>
    </source>
</evidence>
<feature type="domain" description="Thioester reductase (TE)" evidence="6">
    <location>
        <begin position="36"/>
        <end position="331"/>
    </location>
</feature>
<organism evidence="7 8">
    <name type="scientific">Striga hermonthica</name>
    <name type="common">Purple witchweed</name>
    <name type="synonym">Buchnera hermonthica</name>
    <dbReference type="NCBI Taxonomy" id="68872"/>
    <lineage>
        <taxon>Eukaryota</taxon>
        <taxon>Viridiplantae</taxon>
        <taxon>Streptophyta</taxon>
        <taxon>Embryophyta</taxon>
        <taxon>Tracheophyta</taxon>
        <taxon>Spermatophyta</taxon>
        <taxon>Magnoliopsida</taxon>
        <taxon>eudicotyledons</taxon>
        <taxon>Gunneridae</taxon>
        <taxon>Pentapetalae</taxon>
        <taxon>asterids</taxon>
        <taxon>lamiids</taxon>
        <taxon>Lamiales</taxon>
        <taxon>Orobanchaceae</taxon>
        <taxon>Buchnereae</taxon>
        <taxon>Striga</taxon>
    </lineage>
</organism>
<dbReference type="CDD" id="cd05236">
    <property type="entry name" value="FAR-N_SDR_e"/>
    <property type="match status" value="1"/>
</dbReference>
<dbReference type="PANTHER" id="PTHR11011:SF45">
    <property type="entry name" value="FATTY ACYL-COA REDUCTASE CG8306-RELATED"/>
    <property type="match status" value="1"/>
</dbReference>
<dbReference type="AlphaFoldDB" id="A0A9N7NUY7"/>
<reference evidence="7" key="1">
    <citation type="submission" date="2019-12" db="EMBL/GenBank/DDBJ databases">
        <authorList>
            <person name="Scholes J."/>
        </authorList>
    </citation>
    <scope>NUCLEOTIDE SEQUENCE</scope>
</reference>
<dbReference type="GO" id="GO:0010345">
    <property type="term" value="P:suberin biosynthetic process"/>
    <property type="evidence" value="ECO:0007669"/>
    <property type="project" value="TreeGrafter"/>
</dbReference>
<dbReference type="EMBL" id="CACSLK010031421">
    <property type="protein sequence ID" value="CAA0838713.1"/>
    <property type="molecule type" value="Genomic_DNA"/>
</dbReference>
<keyword evidence="4" id="KW-0560">Oxidoreductase</keyword>
<accession>A0A9N7NUY7</accession>
<dbReference type="Gene3D" id="3.40.50.720">
    <property type="entry name" value="NAD(P)-binding Rossmann-like Domain"/>
    <property type="match status" value="1"/>
</dbReference>
<evidence type="ECO:0000313" key="7">
    <source>
        <dbReference type="EMBL" id="CAA0838713.1"/>
    </source>
</evidence>
<dbReference type="GO" id="GO:0102965">
    <property type="term" value="F:alcohol-forming long-chain fatty acyl-CoA reductase activity"/>
    <property type="evidence" value="ECO:0007669"/>
    <property type="project" value="UniProtKB-EC"/>
</dbReference>
<evidence type="ECO:0000256" key="4">
    <source>
        <dbReference type="RuleBase" id="RU363097"/>
    </source>
</evidence>
<protein>
    <recommendedName>
        <fullName evidence="4">Fatty acyl-CoA reductase</fullName>
        <ecNumber evidence="4">1.2.1.84</ecNumber>
    </recommendedName>
</protein>
<dbReference type="InterPro" id="IPR013120">
    <property type="entry name" value="FAR_NAD-bd"/>
</dbReference>
<dbReference type="OrthoDB" id="429813at2759"/>
<comment type="function">
    <text evidence="4">Catalyzes the reduction of fatty acyl-CoA to fatty alcohols.</text>
</comment>
<keyword evidence="3 4" id="KW-0443">Lipid metabolism</keyword>
<dbReference type="GO" id="GO:0080019">
    <property type="term" value="F:alcohol-forming very long-chain fatty acyl-CoA reductase activity"/>
    <property type="evidence" value="ECO:0007669"/>
    <property type="project" value="InterPro"/>
</dbReference>
<evidence type="ECO:0000256" key="2">
    <source>
        <dbReference type="ARBA" id="ARBA00022516"/>
    </source>
</evidence>
<keyword evidence="4" id="KW-0521">NADP</keyword>
<dbReference type="Pfam" id="PF07993">
    <property type="entry name" value="NAD_binding_4"/>
    <property type="match status" value="1"/>
</dbReference>
<dbReference type="InterPro" id="IPR026055">
    <property type="entry name" value="FAR"/>
</dbReference>
<dbReference type="Pfam" id="PF03015">
    <property type="entry name" value="Sterile"/>
    <property type="match status" value="1"/>
</dbReference>
<keyword evidence="2 4" id="KW-0444">Lipid biosynthesis</keyword>
<name>A0A9N7NUY7_STRHE</name>
<evidence type="ECO:0000259" key="5">
    <source>
        <dbReference type="Pfam" id="PF03015"/>
    </source>
</evidence>
<dbReference type="InterPro" id="IPR036291">
    <property type="entry name" value="NAD(P)-bd_dom_sf"/>
</dbReference>
<sequence>MVTGAWSVVCFLQERERENSLNDYVRWVGEVYLLFRVLLEKILRSTPVGKVYLLIKAKDDEDALHRLTKEIINSDLFECLRKKHGPLYEDFVKEKMIPVVGNICEPNMGMSSEYTDAIRRDVEVIIQSAASTTLNERYDVLIGANMSAPQRLMRFAKTCKNLKLFTHISTAYVNGKQEGIIWEEPLVMGDNRRKEEKEDNLSTKSCARLDLADEINMIFKSSKASTDYDVTKNLKKLGQERADFFGWYNTYHLTKAMGEMVLDEIRGDVPVLIIRPTVIESSYKEPIPGWIQGNRMFDPVILSYGKGQLPAFLGNPEATMDIIPVDMVANTTIAAIANEGNAEEPKLNVYHVATSVANPLKYSDFFEYLYEYFNSAPLHESQSISRIEYFDNFNDFSQYTREEISRRAGSEHAVASDKRNIQNRFKAKVAYAEQLCKLYEFAGFFNARFHNGNTEKLIGKMSEKEQVEFEINARKIDWKIYFQEVHVPGLRKHILINGPRASSVH</sequence>
<dbReference type="EC" id="1.2.1.84" evidence="4"/>
<dbReference type="PANTHER" id="PTHR11011">
    <property type="entry name" value="MALE STERILITY PROTEIN 2-RELATED"/>
    <property type="match status" value="1"/>
</dbReference>
<feature type="domain" description="Fatty acyl-CoA reductase C-terminal" evidence="5">
    <location>
        <begin position="424"/>
        <end position="495"/>
    </location>
</feature>
<proteinExistence type="inferred from homology"/>
<dbReference type="CDD" id="cd09071">
    <property type="entry name" value="FAR_C"/>
    <property type="match status" value="1"/>
</dbReference>
<dbReference type="Proteomes" id="UP001153555">
    <property type="component" value="Unassembled WGS sequence"/>
</dbReference>
<gene>
    <name evidence="7" type="ORF">SHERM_05291</name>
</gene>
<evidence type="ECO:0000256" key="1">
    <source>
        <dbReference type="ARBA" id="ARBA00005928"/>
    </source>
</evidence>